<accession>A0A449BGA2</accession>
<protein>
    <submittedName>
        <fullName evidence="1">Uncharacterized protein</fullName>
    </submittedName>
</protein>
<dbReference type="KEGG" id="aaxa:NCTC10138_01728"/>
<dbReference type="EMBL" id="LR215048">
    <property type="protein sequence ID" value="VEU81331.1"/>
    <property type="molecule type" value="Genomic_DNA"/>
</dbReference>
<evidence type="ECO:0000313" key="2">
    <source>
        <dbReference type="Proteomes" id="UP000289841"/>
    </source>
</evidence>
<dbReference type="Proteomes" id="UP000289841">
    <property type="component" value="Chromosome"/>
</dbReference>
<dbReference type="AlphaFoldDB" id="A0A449BGA2"/>
<evidence type="ECO:0000313" key="1">
    <source>
        <dbReference type="EMBL" id="VEU81331.1"/>
    </source>
</evidence>
<name>A0A449BGA2_HAPAX</name>
<keyword evidence="2" id="KW-1185">Reference proteome</keyword>
<reference evidence="1 2" key="1">
    <citation type="submission" date="2019-01" db="EMBL/GenBank/DDBJ databases">
        <authorList>
            <consortium name="Pathogen Informatics"/>
        </authorList>
    </citation>
    <scope>NUCLEOTIDE SEQUENCE [LARGE SCALE GENOMIC DNA]</scope>
    <source>
        <strain evidence="1 2">NCTC10138</strain>
    </source>
</reference>
<proteinExistence type="predicted"/>
<dbReference type="STRING" id="1278311.GCA_000428705_01510"/>
<gene>
    <name evidence="1" type="ORF">NCTC10138_01728</name>
</gene>
<organism evidence="1 2">
    <name type="scientific">Haploplasma axanthum</name>
    <name type="common">Acholeplasma axanthum</name>
    <dbReference type="NCBI Taxonomy" id="29552"/>
    <lineage>
        <taxon>Bacteria</taxon>
        <taxon>Bacillati</taxon>
        <taxon>Mycoplasmatota</taxon>
        <taxon>Mollicutes</taxon>
        <taxon>Acholeplasmatales</taxon>
        <taxon>Acholeplasmataceae</taxon>
        <taxon>Haploplasma</taxon>
    </lineage>
</organism>
<sequence>MRLQNITKTFYKNKENEIAALSNLNLELIDEGLILI</sequence>